<keyword evidence="2" id="KW-1185">Reference proteome</keyword>
<protein>
    <submittedName>
        <fullName evidence="1">Uncharacterized protein</fullName>
    </submittedName>
</protein>
<evidence type="ECO:0000313" key="2">
    <source>
        <dbReference type="Proteomes" id="UP000499080"/>
    </source>
</evidence>
<comment type="caution">
    <text evidence="1">The sequence shown here is derived from an EMBL/GenBank/DDBJ whole genome shotgun (WGS) entry which is preliminary data.</text>
</comment>
<proteinExistence type="predicted"/>
<organism evidence="1 2">
    <name type="scientific">Araneus ventricosus</name>
    <name type="common">Orbweaver spider</name>
    <name type="synonym">Epeira ventricosa</name>
    <dbReference type="NCBI Taxonomy" id="182803"/>
    <lineage>
        <taxon>Eukaryota</taxon>
        <taxon>Metazoa</taxon>
        <taxon>Ecdysozoa</taxon>
        <taxon>Arthropoda</taxon>
        <taxon>Chelicerata</taxon>
        <taxon>Arachnida</taxon>
        <taxon>Araneae</taxon>
        <taxon>Araneomorphae</taxon>
        <taxon>Entelegynae</taxon>
        <taxon>Araneoidea</taxon>
        <taxon>Araneidae</taxon>
        <taxon>Araneus</taxon>
    </lineage>
</organism>
<gene>
    <name evidence="1" type="ORF">AVEN_161426_1</name>
</gene>
<reference evidence="1 2" key="1">
    <citation type="journal article" date="2019" name="Sci. Rep.">
        <title>Orb-weaving spider Araneus ventricosus genome elucidates the spidroin gene catalogue.</title>
        <authorList>
            <person name="Kono N."/>
            <person name="Nakamura H."/>
            <person name="Ohtoshi R."/>
            <person name="Moran D.A.P."/>
            <person name="Shinohara A."/>
            <person name="Yoshida Y."/>
            <person name="Fujiwara M."/>
            <person name="Mori M."/>
            <person name="Tomita M."/>
            <person name="Arakawa K."/>
        </authorList>
    </citation>
    <scope>NUCLEOTIDE SEQUENCE [LARGE SCALE GENOMIC DNA]</scope>
</reference>
<dbReference type="AlphaFoldDB" id="A0A4Y2KCK6"/>
<dbReference type="Proteomes" id="UP000499080">
    <property type="component" value="Unassembled WGS sequence"/>
</dbReference>
<sequence length="89" mass="10127">MSILPGSNLMCLFQWGYLKSKIYLGGIPTLTTLKDNILWPVLCFPGDSFHFAVENVVLRIQRVVHEKGGHTERGLLIWCILVSESHWDS</sequence>
<evidence type="ECO:0000313" key="1">
    <source>
        <dbReference type="EMBL" id="GBM99296.1"/>
    </source>
</evidence>
<accession>A0A4Y2KCK6</accession>
<dbReference type="EMBL" id="BGPR01004404">
    <property type="protein sequence ID" value="GBM99296.1"/>
    <property type="molecule type" value="Genomic_DNA"/>
</dbReference>
<name>A0A4Y2KCK6_ARAVE</name>